<sequence length="128" mass="13972">MRTNKTFTKSHTFIKFGILASVVMTAPLISACHTTTPQIPVQQTPAPTQLDITPTAINGALIVYFDASKKSQVLSAVAERGDTILYQYQNFNAIAIAPATKNTKQALHFYQTLDGVLNAVPEQTLQLH</sequence>
<dbReference type="EMBL" id="MUXU01000054">
    <property type="protein sequence ID" value="OOR88262.1"/>
    <property type="molecule type" value="Genomic_DNA"/>
</dbReference>
<keyword evidence="1" id="KW-0732">Signal</keyword>
<organism evidence="2 4">
    <name type="scientific">Moraxella caviae</name>
    <dbReference type="NCBI Taxonomy" id="34060"/>
    <lineage>
        <taxon>Bacteria</taxon>
        <taxon>Pseudomonadati</taxon>
        <taxon>Pseudomonadota</taxon>
        <taxon>Gammaproteobacteria</taxon>
        <taxon>Moraxellales</taxon>
        <taxon>Moraxellaceae</taxon>
        <taxon>Moraxella</taxon>
    </lineage>
</organism>
<dbReference type="AlphaFoldDB" id="A0A1S9ZXJ9"/>
<evidence type="ECO:0000256" key="1">
    <source>
        <dbReference type="SAM" id="SignalP"/>
    </source>
</evidence>
<proteinExistence type="predicted"/>
<evidence type="ECO:0008006" key="6">
    <source>
        <dbReference type="Google" id="ProtNLM"/>
    </source>
</evidence>
<evidence type="ECO:0000313" key="3">
    <source>
        <dbReference type="EMBL" id="STZ13902.1"/>
    </source>
</evidence>
<reference evidence="2 4" key="1">
    <citation type="submission" date="2017-02" db="EMBL/GenBank/DDBJ databases">
        <title>Draft genome sequence of Moraxella caviae CCUG 355 type strain.</title>
        <authorList>
            <person name="Engstrom-Jakobsson H."/>
            <person name="Salva-Serra F."/>
            <person name="Thorell K."/>
            <person name="Gonzales-Siles L."/>
            <person name="Karlsson R."/>
            <person name="Boulund F."/>
            <person name="Engstrand L."/>
            <person name="Moore E."/>
        </authorList>
    </citation>
    <scope>NUCLEOTIDE SEQUENCE [LARGE SCALE GENOMIC DNA]</scope>
    <source>
        <strain evidence="2 4">CCUG 355</strain>
    </source>
</reference>
<protein>
    <recommendedName>
        <fullName evidence="6">Lipoprotein</fullName>
    </recommendedName>
</protein>
<dbReference type="RefSeq" id="WP_078277069.1">
    <property type="nucleotide sequence ID" value="NZ_MUXU01000054.1"/>
</dbReference>
<evidence type="ECO:0000313" key="2">
    <source>
        <dbReference type="EMBL" id="OOR88262.1"/>
    </source>
</evidence>
<dbReference type="Proteomes" id="UP000190435">
    <property type="component" value="Unassembled WGS sequence"/>
</dbReference>
<accession>A0A1S9ZXJ9</accession>
<dbReference type="PROSITE" id="PS51257">
    <property type="entry name" value="PROKAR_LIPOPROTEIN"/>
    <property type="match status" value="1"/>
</dbReference>
<feature type="chain" id="PRO_5036026383" description="Lipoprotein" evidence="1">
    <location>
        <begin position="32"/>
        <end position="128"/>
    </location>
</feature>
<gene>
    <name evidence="2" type="ORF">B0181_08455</name>
    <name evidence="3" type="ORF">NCTC10293_01481</name>
</gene>
<feature type="signal peptide" evidence="1">
    <location>
        <begin position="1"/>
        <end position="31"/>
    </location>
</feature>
<dbReference type="EMBL" id="UGQE01000004">
    <property type="protein sequence ID" value="STZ13902.1"/>
    <property type="molecule type" value="Genomic_DNA"/>
</dbReference>
<name>A0A1S9ZXJ9_9GAMM</name>
<evidence type="ECO:0000313" key="4">
    <source>
        <dbReference type="Proteomes" id="UP000190435"/>
    </source>
</evidence>
<evidence type="ECO:0000313" key="5">
    <source>
        <dbReference type="Proteomes" id="UP000255279"/>
    </source>
</evidence>
<keyword evidence="4" id="KW-1185">Reference proteome</keyword>
<reference evidence="3 5" key="2">
    <citation type="submission" date="2018-06" db="EMBL/GenBank/DDBJ databases">
        <authorList>
            <consortium name="Pathogen Informatics"/>
            <person name="Doyle S."/>
        </authorList>
    </citation>
    <scope>NUCLEOTIDE SEQUENCE [LARGE SCALE GENOMIC DNA]</scope>
    <source>
        <strain evidence="3 5">NCTC10293</strain>
    </source>
</reference>
<dbReference type="Proteomes" id="UP000255279">
    <property type="component" value="Unassembled WGS sequence"/>
</dbReference>
<dbReference type="OrthoDB" id="710223at2"/>